<feature type="compositionally biased region" description="Basic and acidic residues" evidence="5">
    <location>
        <begin position="342"/>
        <end position="353"/>
    </location>
</feature>
<dbReference type="VEuPathDB" id="TrichDB:TVAGG3_0645170"/>
<evidence type="ECO:0000256" key="5">
    <source>
        <dbReference type="SAM" id="MobiDB-lite"/>
    </source>
</evidence>
<evidence type="ECO:0000256" key="6">
    <source>
        <dbReference type="SAM" id="Phobius"/>
    </source>
</evidence>
<dbReference type="EMBL" id="DS113267">
    <property type="protein sequence ID" value="EAY14689.1"/>
    <property type="molecule type" value="Genomic_DNA"/>
</dbReference>
<feature type="transmembrane region" description="Helical" evidence="6">
    <location>
        <begin position="32"/>
        <end position="50"/>
    </location>
</feature>
<keyword evidence="9" id="KW-1185">Reference proteome</keyword>
<dbReference type="GO" id="GO:0005794">
    <property type="term" value="C:Golgi apparatus"/>
    <property type="evidence" value="ECO:0000318"/>
    <property type="project" value="GO_Central"/>
</dbReference>
<feature type="transmembrane region" description="Helical" evidence="6">
    <location>
        <begin position="94"/>
        <end position="114"/>
    </location>
</feature>
<dbReference type="STRING" id="5722.A2DY80"/>
<feature type="transmembrane region" description="Helical" evidence="6">
    <location>
        <begin position="244"/>
        <end position="265"/>
    </location>
</feature>
<dbReference type="InterPro" id="IPR004853">
    <property type="entry name" value="Sugar_P_trans_dom"/>
</dbReference>
<protein>
    <submittedName>
        <fullName evidence="8">Phosphate translocator, putative</fullName>
    </submittedName>
</protein>
<feature type="transmembrane region" description="Helical" evidence="6">
    <location>
        <begin position="217"/>
        <end position="238"/>
    </location>
</feature>
<dbReference type="GO" id="GO:0055085">
    <property type="term" value="P:transmembrane transport"/>
    <property type="evidence" value="ECO:0000318"/>
    <property type="project" value="GO_Central"/>
</dbReference>
<dbReference type="InParanoid" id="A2DY80"/>
<dbReference type="OrthoDB" id="5547497at2759"/>
<organism evidence="8 9">
    <name type="scientific">Trichomonas vaginalis (strain ATCC PRA-98 / G3)</name>
    <dbReference type="NCBI Taxonomy" id="412133"/>
    <lineage>
        <taxon>Eukaryota</taxon>
        <taxon>Metamonada</taxon>
        <taxon>Parabasalia</taxon>
        <taxon>Trichomonadida</taxon>
        <taxon>Trichomonadidae</taxon>
        <taxon>Trichomonas</taxon>
    </lineage>
</organism>
<accession>A2DY80</accession>
<dbReference type="AlphaFoldDB" id="A2DY80"/>
<proteinExistence type="predicted"/>
<name>A2DY80_TRIV3</name>
<dbReference type="Pfam" id="PF03151">
    <property type="entry name" value="TPT"/>
    <property type="match status" value="1"/>
</dbReference>
<dbReference type="SMR" id="A2DY80"/>
<sequence length="353" mass="39337">MGVGNAAWILMSMVSSTALIMTNKYIMNTYHFKWAITLSAYHFFCTYVLLEIMCRLHLFERATHVPASARWNNAFFNVCGIVFMNFNLNKNSVGFYQLSKLCTIPVMVLANYIFYGKKTPFRTLCCLAVLLVGIAMFTINEVSVNYLGCILAIIAVVFTTASQMNTNIASNKYKCFGPPMQHITALPMAAFGLISSLSIETFGENSIYLHSFERTEIILVLFTGVIALVSNVCAFALIGKTSAVTYQVTGHAKTIIIFIIGLLYMDSNANETREQTIKKIIGLIFGMGGTIAYTIFEMQDKAAAAKSKEEKKSDEQELKSDSPRTTEFLQVPENIDDSDSIAEDKEKKDENQP</sequence>
<keyword evidence="4 6" id="KW-0472">Membrane</keyword>
<comment type="subcellular location">
    <subcellularLocation>
        <location evidence="1">Membrane</location>
        <topology evidence="1">Multi-pass membrane protein</topology>
    </subcellularLocation>
</comment>
<feature type="region of interest" description="Disordered" evidence="5">
    <location>
        <begin position="306"/>
        <end position="353"/>
    </location>
</feature>
<evidence type="ECO:0000313" key="8">
    <source>
        <dbReference type="EMBL" id="EAY14689.1"/>
    </source>
</evidence>
<dbReference type="PANTHER" id="PTHR11132">
    <property type="entry name" value="SOLUTE CARRIER FAMILY 35"/>
    <property type="match status" value="1"/>
</dbReference>
<dbReference type="Proteomes" id="UP000001542">
    <property type="component" value="Unassembled WGS sequence"/>
</dbReference>
<dbReference type="GO" id="GO:0015297">
    <property type="term" value="F:antiporter activity"/>
    <property type="evidence" value="ECO:0000318"/>
    <property type="project" value="GO_Central"/>
</dbReference>
<evidence type="ECO:0000313" key="9">
    <source>
        <dbReference type="Proteomes" id="UP000001542"/>
    </source>
</evidence>
<dbReference type="KEGG" id="tva:4772682"/>
<keyword evidence="2 6" id="KW-0812">Transmembrane</keyword>
<feature type="transmembrane region" description="Helical" evidence="6">
    <location>
        <begin position="121"/>
        <end position="139"/>
    </location>
</feature>
<dbReference type="RefSeq" id="XP_001326912.1">
    <property type="nucleotide sequence ID" value="XM_001326877.1"/>
</dbReference>
<reference evidence="8" key="1">
    <citation type="submission" date="2006-10" db="EMBL/GenBank/DDBJ databases">
        <authorList>
            <person name="Amadeo P."/>
            <person name="Zhao Q."/>
            <person name="Wortman J."/>
            <person name="Fraser-Liggett C."/>
            <person name="Carlton J."/>
        </authorList>
    </citation>
    <scope>NUCLEOTIDE SEQUENCE</scope>
    <source>
        <strain evidence="8">G3</strain>
    </source>
</reference>
<evidence type="ECO:0000256" key="1">
    <source>
        <dbReference type="ARBA" id="ARBA00004141"/>
    </source>
</evidence>
<feature type="transmembrane region" description="Helical" evidence="6">
    <location>
        <begin position="145"/>
        <end position="164"/>
    </location>
</feature>
<feature type="transmembrane region" description="Helical" evidence="6">
    <location>
        <begin position="277"/>
        <end position="296"/>
    </location>
</feature>
<dbReference type="GO" id="GO:0016020">
    <property type="term" value="C:membrane"/>
    <property type="evidence" value="ECO:0007669"/>
    <property type="project" value="UniProtKB-SubCell"/>
</dbReference>
<dbReference type="VEuPathDB" id="TrichDB:TVAG_461060"/>
<dbReference type="eggNOG" id="KOG1441">
    <property type="taxonomic scope" value="Eukaryota"/>
</dbReference>
<reference evidence="8" key="2">
    <citation type="journal article" date="2007" name="Science">
        <title>Draft genome sequence of the sexually transmitted pathogen Trichomonas vaginalis.</title>
        <authorList>
            <person name="Carlton J.M."/>
            <person name="Hirt R.P."/>
            <person name="Silva J.C."/>
            <person name="Delcher A.L."/>
            <person name="Schatz M."/>
            <person name="Zhao Q."/>
            <person name="Wortman J.R."/>
            <person name="Bidwell S.L."/>
            <person name="Alsmark U.C.M."/>
            <person name="Besteiro S."/>
            <person name="Sicheritz-Ponten T."/>
            <person name="Noel C.J."/>
            <person name="Dacks J.B."/>
            <person name="Foster P.G."/>
            <person name="Simillion C."/>
            <person name="Van de Peer Y."/>
            <person name="Miranda-Saavedra D."/>
            <person name="Barton G.J."/>
            <person name="Westrop G.D."/>
            <person name="Mueller S."/>
            <person name="Dessi D."/>
            <person name="Fiori P.L."/>
            <person name="Ren Q."/>
            <person name="Paulsen I."/>
            <person name="Zhang H."/>
            <person name="Bastida-Corcuera F.D."/>
            <person name="Simoes-Barbosa A."/>
            <person name="Brown M.T."/>
            <person name="Hayes R.D."/>
            <person name="Mukherjee M."/>
            <person name="Okumura C.Y."/>
            <person name="Schneider R."/>
            <person name="Smith A.J."/>
            <person name="Vanacova S."/>
            <person name="Villalvazo M."/>
            <person name="Haas B.J."/>
            <person name="Pertea M."/>
            <person name="Feldblyum T.V."/>
            <person name="Utterback T.R."/>
            <person name="Shu C.L."/>
            <person name="Osoegawa K."/>
            <person name="de Jong P.J."/>
            <person name="Hrdy I."/>
            <person name="Horvathova L."/>
            <person name="Zubacova Z."/>
            <person name="Dolezal P."/>
            <person name="Malik S.B."/>
            <person name="Logsdon J.M. Jr."/>
            <person name="Henze K."/>
            <person name="Gupta A."/>
            <person name="Wang C.C."/>
            <person name="Dunne R.L."/>
            <person name="Upcroft J.A."/>
            <person name="Upcroft P."/>
            <person name="White O."/>
            <person name="Salzberg S.L."/>
            <person name="Tang P."/>
            <person name="Chiu C.-H."/>
            <person name="Lee Y.-S."/>
            <person name="Embley T.M."/>
            <person name="Coombs G.H."/>
            <person name="Mottram J.C."/>
            <person name="Tachezy J."/>
            <person name="Fraser-Liggett C.M."/>
            <person name="Johnson P.J."/>
        </authorList>
    </citation>
    <scope>NUCLEOTIDE SEQUENCE [LARGE SCALE GENOMIC DNA]</scope>
    <source>
        <strain evidence="8">G3</strain>
    </source>
</reference>
<evidence type="ECO:0000259" key="7">
    <source>
        <dbReference type="Pfam" id="PF03151"/>
    </source>
</evidence>
<dbReference type="InterPro" id="IPR050186">
    <property type="entry name" value="TPT_transporter"/>
</dbReference>
<feature type="domain" description="Sugar phosphate transporter" evidence="7">
    <location>
        <begin position="15"/>
        <end position="293"/>
    </location>
</feature>
<feature type="transmembrane region" description="Helical" evidence="6">
    <location>
        <begin position="7"/>
        <end position="26"/>
    </location>
</feature>
<evidence type="ECO:0000256" key="3">
    <source>
        <dbReference type="ARBA" id="ARBA00022989"/>
    </source>
</evidence>
<evidence type="ECO:0000256" key="2">
    <source>
        <dbReference type="ARBA" id="ARBA00022692"/>
    </source>
</evidence>
<keyword evidence="3 6" id="KW-1133">Transmembrane helix</keyword>
<dbReference type="GO" id="GO:0005338">
    <property type="term" value="F:nucleotide-sugar transmembrane transporter activity"/>
    <property type="evidence" value="ECO:0000318"/>
    <property type="project" value="GO_Central"/>
</dbReference>
<feature type="compositionally biased region" description="Basic and acidic residues" evidence="5">
    <location>
        <begin position="306"/>
        <end position="324"/>
    </location>
</feature>
<gene>
    <name evidence="8" type="ORF">TVAG_461060</name>
</gene>
<evidence type="ECO:0000256" key="4">
    <source>
        <dbReference type="ARBA" id="ARBA00023136"/>
    </source>
</evidence>
<dbReference type="OMA" id="AMFTINE"/>